<dbReference type="Proteomes" id="UP000626109">
    <property type="component" value="Unassembled WGS sequence"/>
</dbReference>
<evidence type="ECO:0000259" key="2">
    <source>
        <dbReference type="PROSITE" id="PS51767"/>
    </source>
</evidence>
<evidence type="ECO:0000256" key="1">
    <source>
        <dbReference type="SAM" id="SignalP"/>
    </source>
</evidence>
<dbReference type="PROSITE" id="PS51767">
    <property type="entry name" value="PEPTIDASE_A1"/>
    <property type="match status" value="1"/>
</dbReference>
<comment type="caution">
    <text evidence="3">The sequence shown here is derived from an EMBL/GenBank/DDBJ whole genome shotgun (WGS) entry which is preliminary data.</text>
</comment>
<evidence type="ECO:0000313" key="4">
    <source>
        <dbReference type="Proteomes" id="UP000626109"/>
    </source>
</evidence>
<dbReference type="SUPFAM" id="SSF50630">
    <property type="entry name" value="Acid proteases"/>
    <property type="match status" value="1"/>
</dbReference>
<dbReference type="InterPro" id="IPR033121">
    <property type="entry name" value="PEPTIDASE_A1"/>
</dbReference>
<feature type="domain" description="Peptidase A1" evidence="2">
    <location>
        <begin position="44"/>
        <end position="95"/>
    </location>
</feature>
<protein>
    <recommendedName>
        <fullName evidence="2">Peptidase A1 domain-containing protein</fullName>
    </recommendedName>
</protein>
<dbReference type="Gene3D" id="2.40.70.10">
    <property type="entry name" value="Acid Proteases"/>
    <property type="match status" value="1"/>
</dbReference>
<keyword evidence="1" id="KW-0732">Signal</keyword>
<name>A0A813KQJ6_POLGL</name>
<dbReference type="AlphaFoldDB" id="A0A813KQJ6"/>
<sequence length="95" mass="9997">MAGSFSPSSQCWSVLRTIIATAAIQVLALGIEVEVKPHTEGSLFSVALDVGSPPQRIWAGLDTASQWLWFPESVSGSPGFHLADSSSAVLGEAKR</sequence>
<proteinExistence type="predicted"/>
<evidence type="ECO:0000313" key="3">
    <source>
        <dbReference type="EMBL" id="CAE8712774.1"/>
    </source>
</evidence>
<feature type="chain" id="PRO_5032393115" description="Peptidase A1 domain-containing protein" evidence="1">
    <location>
        <begin position="31"/>
        <end position="95"/>
    </location>
</feature>
<gene>
    <name evidence="3" type="ORF">PGLA2088_LOCUS37172</name>
</gene>
<accession>A0A813KQJ6</accession>
<dbReference type="InterPro" id="IPR021109">
    <property type="entry name" value="Peptidase_aspartic_dom_sf"/>
</dbReference>
<organism evidence="3 4">
    <name type="scientific">Polarella glacialis</name>
    <name type="common">Dinoflagellate</name>
    <dbReference type="NCBI Taxonomy" id="89957"/>
    <lineage>
        <taxon>Eukaryota</taxon>
        <taxon>Sar</taxon>
        <taxon>Alveolata</taxon>
        <taxon>Dinophyceae</taxon>
        <taxon>Suessiales</taxon>
        <taxon>Suessiaceae</taxon>
        <taxon>Polarella</taxon>
    </lineage>
</organism>
<dbReference type="EMBL" id="CAJNNW010032390">
    <property type="protein sequence ID" value="CAE8712774.1"/>
    <property type="molecule type" value="Genomic_DNA"/>
</dbReference>
<feature type="signal peptide" evidence="1">
    <location>
        <begin position="1"/>
        <end position="30"/>
    </location>
</feature>
<reference evidence="3" key="1">
    <citation type="submission" date="2021-02" db="EMBL/GenBank/DDBJ databases">
        <authorList>
            <person name="Dougan E. K."/>
            <person name="Rhodes N."/>
            <person name="Thang M."/>
            <person name="Chan C."/>
        </authorList>
    </citation>
    <scope>NUCLEOTIDE SEQUENCE</scope>
</reference>